<proteinExistence type="predicted"/>
<organism evidence="2 3">
    <name type="scientific">Brevundimonas aurantiaca</name>
    <dbReference type="NCBI Taxonomy" id="74316"/>
    <lineage>
        <taxon>Bacteria</taxon>
        <taxon>Pseudomonadati</taxon>
        <taxon>Pseudomonadota</taxon>
        <taxon>Alphaproteobacteria</taxon>
        <taxon>Caulobacterales</taxon>
        <taxon>Caulobacteraceae</taxon>
        <taxon>Brevundimonas</taxon>
    </lineage>
</organism>
<protein>
    <recommendedName>
        <fullName evidence="4">Conjugal transfer protein TraD</fullName>
    </recommendedName>
</protein>
<reference evidence="2 3" key="1">
    <citation type="submission" date="2020-08" db="EMBL/GenBank/DDBJ databases">
        <title>Genomic Encyclopedia of Type Strains, Phase IV (KMG-IV): sequencing the most valuable type-strain genomes for metagenomic binning, comparative biology and taxonomic classification.</title>
        <authorList>
            <person name="Goeker M."/>
        </authorList>
    </citation>
    <scope>NUCLEOTIDE SEQUENCE [LARGE SCALE GENOMIC DNA]</scope>
    <source>
        <strain evidence="2 3">DSM 4731</strain>
    </source>
</reference>
<sequence>MRKPRDLDAELAALAERTAALKVRRVVQLGELVIASGADALGADTLVGALTAAATETNAQILAQWRRSGEAVFRGERPRKIAQGHPHDQQKAGEVPGPEQAH</sequence>
<keyword evidence="3" id="KW-1185">Reference proteome</keyword>
<dbReference type="EMBL" id="JACHOQ010000018">
    <property type="protein sequence ID" value="MBB5741496.1"/>
    <property type="molecule type" value="Genomic_DNA"/>
</dbReference>
<dbReference type="RefSeq" id="WP_183218383.1">
    <property type="nucleotide sequence ID" value="NZ_CAJFZW010000028.1"/>
</dbReference>
<name>A0A7W9C9D9_9CAUL</name>
<dbReference type="Proteomes" id="UP000527324">
    <property type="component" value="Unassembled WGS sequence"/>
</dbReference>
<feature type="compositionally biased region" description="Basic and acidic residues" evidence="1">
    <location>
        <begin position="73"/>
        <end position="91"/>
    </location>
</feature>
<gene>
    <name evidence="2" type="ORF">GGQ93_003239</name>
</gene>
<evidence type="ECO:0008006" key="4">
    <source>
        <dbReference type="Google" id="ProtNLM"/>
    </source>
</evidence>
<evidence type="ECO:0000313" key="2">
    <source>
        <dbReference type="EMBL" id="MBB5741496.1"/>
    </source>
</evidence>
<evidence type="ECO:0000256" key="1">
    <source>
        <dbReference type="SAM" id="MobiDB-lite"/>
    </source>
</evidence>
<dbReference type="Pfam" id="PF06412">
    <property type="entry name" value="TraD"/>
    <property type="match status" value="1"/>
</dbReference>
<evidence type="ECO:0000313" key="3">
    <source>
        <dbReference type="Proteomes" id="UP000527324"/>
    </source>
</evidence>
<feature type="region of interest" description="Disordered" evidence="1">
    <location>
        <begin position="73"/>
        <end position="102"/>
    </location>
</feature>
<comment type="caution">
    <text evidence="2">The sequence shown here is derived from an EMBL/GenBank/DDBJ whole genome shotgun (WGS) entry which is preliminary data.</text>
</comment>
<accession>A0A7W9C9D9</accession>
<dbReference type="AlphaFoldDB" id="A0A7W9C9D9"/>
<dbReference type="InterPro" id="IPR009444">
    <property type="entry name" value="Conjugal_tfr_TraD_a-type"/>
</dbReference>